<evidence type="ECO:0000313" key="13">
    <source>
        <dbReference type="Proteomes" id="UP000475545"/>
    </source>
</evidence>
<keyword evidence="4 10" id="KW-0547">Nucleotide-binding</keyword>
<name>A0A6L7GS03_9ACTN</name>
<reference evidence="12 13" key="1">
    <citation type="submission" date="2019-11" db="EMBL/GenBank/DDBJ databases">
        <title>Gordonia sp. nov., a novel actinobacterium isolated from mangrove soil in Hainan.</title>
        <authorList>
            <person name="Huang X."/>
            <person name="Xie Y."/>
            <person name="Chu X."/>
            <person name="Xiao K."/>
        </authorList>
    </citation>
    <scope>NUCLEOTIDE SEQUENCE [LARGE SCALE GENOMIC DNA]</scope>
    <source>
        <strain evidence="12 13">HNM0687</strain>
    </source>
</reference>
<comment type="caution">
    <text evidence="12">The sequence shown here is derived from an EMBL/GenBank/DDBJ whole genome shotgun (WGS) entry which is preliminary data.</text>
</comment>
<proteinExistence type="predicted"/>
<dbReference type="GO" id="GO:0010133">
    <property type="term" value="P:L-proline catabolic process to L-glutamate"/>
    <property type="evidence" value="ECO:0007669"/>
    <property type="project" value="UniProtKB-UniPathway"/>
</dbReference>
<gene>
    <name evidence="12" type="ORF">GIY30_15460</name>
</gene>
<feature type="binding site" evidence="9">
    <location>
        <position position="108"/>
    </location>
    <ligand>
        <name>substrate</name>
    </ligand>
</feature>
<evidence type="ECO:0000259" key="11">
    <source>
        <dbReference type="Pfam" id="PF01619"/>
    </source>
</evidence>
<feature type="binding site" evidence="10">
    <location>
        <position position="174"/>
    </location>
    <ligand>
        <name>FAD</name>
        <dbReference type="ChEBI" id="CHEBI:57692"/>
    </ligand>
</feature>
<dbReference type="EC" id="1.5.5.2" evidence="2"/>
<evidence type="ECO:0000256" key="4">
    <source>
        <dbReference type="ARBA" id="ARBA00022741"/>
    </source>
</evidence>
<keyword evidence="13" id="KW-1185">Reference proteome</keyword>
<feature type="binding site" evidence="9">
    <location>
        <position position="299"/>
    </location>
    <ligand>
        <name>substrate</name>
    </ligand>
</feature>
<comment type="pathway">
    <text evidence="1">Amino-acid degradation; L-proline degradation into L-glutamate; L-glutamate from L-proline: step 1/2.</text>
</comment>
<dbReference type="Proteomes" id="UP000475545">
    <property type="component" value="Unassembled WGS sequence"/>
</dbReference>
<dbReference type="Pfam" id="PF01619">
    <property type="entry name" value="Pro_dh"/>
    <property type="match status" value="1"/>
</dbReference>
<comment type="cofactor">
    <cofactor evidence="10">
        <name>FAD</name>
        <dbReference type="ChEBI" id="CHEBI:57692"/>
    </cofactor>
    <text evidence="10">Binds 1 FAD per subunit.</text>
</comment>
<sequence>MSLFDATMRPMILAAARNDRIRQTSQRTAMTRRVVERFVPGETQTDVLAATRTSLDAGMSVSIDFLGEDTTDESQATGTVDAYLALVGAMADIPETGLPAGRLEVSLKLTALGQALPRHGAKIAEENARTIAAAAHDAGVLVTVDAEDHASADERLMIVRALRRDFRDVGTVLQAYLRRTEDDCTEFAESGARIRLCKGAYAESPSVAYPTRELIDEAYLRCLRILMKGNGYPMVASHDPVIIDAAQAMADEFERTPDSWEHQMLYGIRTDEQQRLTAAGRRVRVYIPYGGEWYGYLVRRLAEKPANLGFFLRALAS</sequence>
<evidence type="ECO:0000256" key="3">
    <source>
        <dbReference type="ARBA" id="ARBA00022630"/>
    </source>
</evidence>
<feature type="binding site" evidence="10">
    <location>
        <begin position="198"/>
        <end position="200"/>
    </location>
    <ligand>
        <name>FAD</name>
        <dbReference type="ChEBI" id="CHEBI:57692"/>
    </ligand>
</feature>
<keyword evidence="7" id="KW-0642">Proline metabolism</keyword>
<dbReference type="Gene3D" id="3.20.20.220">
    <property type="match status" value="1"/>
</dbReference>
<dbReference type="PANTHER" id="PTHR13914">
    <property type="entry name" value="PROLINE OXIDASE"/>
    <property type="match status" value="1"/>
</dbReference>
<protein>
    <recommendedName>
        <fullName evidence="2">proline dehydrogenase</fullName>
        <ecNumber evidence="2">1.5.5.2</ecNumber>
    </recommendedName>
</protein>
<dbReference type="SUPFAM" id="SSF51730">
    <property type="entry name" value="FAD-linked oxidoreductase"/>
    <property type="match status" value="1"/>
</dbReference>
<dbReference type="UniPathway" id="UPA00261">
    <property type="reaction ID" value="UER00373"/>
</dbReference>
<dbReference type="InterPro" id="IPR015659">
    <property type="entry name" value="Proline_oxidase"/>
</dbReference>
<dbReference type="RefSeq" id="WP_160902933.1">
    <property type="nucleotide sequence ID" value="NZ_CP102850.1"/>
</dbReference>
<keyword evidence="3" id="KW-0285">Flavoprotein</keyword>
<dbReference type="InterPro" id="IPR008219">
    <property type="entry name" value="PRODH_bac_arc"/>
</dbReference>
<dbReference type="GO" id="GO:0004657">
    <property type="term" value="F:proline dehydrogenase activity"/>
    <property type="evidence" value="ECO:0007669"/>
    <property type="project" value="UniProtKB-EC"/>
</dbReference>
<evidence type="ECO:0000256" key="5">
    <source>
        <dbReference type="ARBA" id="ARBA00022827"/>
    </source>
</evidence>
<feature type="domain" description="Proline dehydrogenase" evidence="11">
    <location>
        <begin position="52"/>
        <end position="310"/>
    </location>
</feature>
<dbReference type="InterPro" id="IPR002872">
    <property type="entry name" value="Proline_DH_dom"/>
</dbReference>
<dbReference type="InterPro" id="IPR029041">
    <property type="entry name" value="FAD-linked_oxidoreductase-like"/>
</dbReference>
<evidence type="ECO:0000256" key="10">
    <source>
        <dbReference type="PIRSR" id="PIRSR000196-2"/>
    </source>
</evidence>
<dbReference type="AlphaFoldDB" id="A0A6L7GS03"/>
<organism evidence="12 13">
    <name type="scientific">Gordonia mangrovi</name>
    <dbReference type="NCBI Taxonomy" id="2665643"/>
    <lineage>
        <taxon>Bacteria</taxon>
        <taxon>Bacillati</taxon>
        <taxon>Actinomycetota</taxon>
        <taxon>Actinomycetes</taxon>
        <taxon>Mycobacteriales</taxon>
        <taxon>Gordoniaceae</taxon>
        <taxon>Gordonia</taxon>
    </lineage>
</organism>
<evidence type="ECO:0000256" key="9">
    <source>
        <dbReference type="PIRSR" id="PIRSR000196-1"/>
    </source>
</evidence>
<evidence type="ECO:0000256" key="7">
    <source>
        <dbReference type="ARBA" id="ARBA00023062"/>
    </source>
</evidence>
<evidence type="ECO:0000256" key="6">
    <source>
        <dbReference type="ARBA" id="ARBA00023002"/>
    </source>
</evidence>
<feature type="binding site" evidence="10">
    <location>
        <begin position="237"/>
        <end position="238"/>
    </location>
    <ligand>
        <name>FAD</name>
        <dbReference type="ChEBI" id="CHEBI:57692"/>
    </ligand>
</feature>
<comment type="catalytic activity">
    <reaction evidence="8">
        <text>L-proline + a quinone = (S)-1-pyrroline-5-carboxylate + a quinol + H(+)</text>
        <dbReference type="Rhea" id="RHEA:23784"/>
        <dbReference type="ChEBI" id="CHEBI:15378"/>
        <dbReference type="ChEBI" id="CHEBI:17388"/>
        <dbReference type="ChEBI" id="CHEBI:24646"/>
        <dbReference type="ChEBI" id="CHEBI:60039"/>
        <dbReference type="ChEBI" id="CHEBI:132124"/>
        <dbReference type="EC" id="1.5.5.2"/>
    </reaction>
</comment>
<dbReference type="PANTHER" id="PTHR13914:SF0">
    <property type="entry name" value="PROLINE DEHYDROGENASE 1, MITOCHONDRIAL"/>
    <property type="match status" value="1"/>
</dbReference>
<dbReference type="GO" id="GO:0000166">
    <property type="term" value="F:nucleotide binding"/>
    <property type="evidence" value="ECO:0007669"/>
    <property type="project" value="UniProtKB-KW"/>
</dbReference>
<evidence type="ECO:0000256" key="2">
    <source>
        <dbReference type="ARBA" id="ARBA00012695"/>
    </source>
</evidence>
<dbReference type="PIRSF" id="PIRSF000196">
    <property type="entry name" value="Pro_dehydrog"/>
    <property type="match status" value="1"/>
</dbReference>
<feature type="binding site" evidence="9">
    <location>
        <position position="300"/>
    </location>
    <ligand>
        <name>substrate</name>
    </ligand>
</feature>
<accession>A0A6L7GS03</accession>
<evidence type="ECO:0000313" key="12">
    <source>
        <dbReference type="EMBL" id="MXP22739.1"/>
    </source>
</evidence>
<dbReference type="EMBL" id="WMBR01000004">
    <property type="protein sequence ID" value="MXP22739.1"/>
    <property type="molecule type" value="Genomic_DNA"/>
</dbReference>
<keyword evidence="6" id="KW-0560">Oxidoreductase</keyword>
<keyword evidence="5 10" id="KW-0274">FAD</keyword>
<evidence type="ECO:0000256" key="1">
    <source>
        <dbReference type="ARBA" id="ARBA00004739"/>
    </source>
</evidence>
<evidence type="ECO:0000256" key="8">
    <source>
        <dbReference type="ARBA" id="ARBA00048779"/>
    </source>
</evidence>